<keyword evidence="10" id="KW-1185">Reference proteome</keyword>
<organism evidence="9 10">
    <name type="scientific">Thermomonospora echinospora</name>
    <dbReference type="NCBI Taxonomy" id="1992"/>
    <lineage>
        <taxon>Bacteria</taxon>
        <taxon>Bacillati</taxon>
        <taxon>Actinomycetota</taxon>
        <taxon>Actinomycetes</taxon>
        <taxon>Streptosporangiales</taxon>
        <taxon>Thermomonosporaceae</taxon>
        <taxon>Thermomonospora</taxon>
    </lineage>
</organism>
<dbReference type="SMART" id="SM00862">
    <property type="entry name" value="Trans_reg_C"/>
    <property type="match status" value="1"/>
</dbReference>
<name>A0A1H6DWC0_9ACTN</name>
<evidence type="ECO:0000256" key="3">
    <source>
        <dbReference type="ARBA" id="ARBA00023125"/>
    </source>
</evidence>
<feature type="transmembrane region" description="Helical" evidence="7">
    <location>
        <begin position="541"/>
        <end position="567"/>
    </location>
</feature>
<dbReference type="GO" id="GO:0006355">
    <property type="term" value="P:regulation of DNA-templated transcription"/>
    <property type="evidence" value="ECO:0007669"/>
    <property type="project" value="InterPro"/>
</dbReference>
<evidence type="ECO:0000256" key="6">
    <source>
        <dbReference type="SAM" id="MobiDB-lite"/>
    </source>
</evidence>
<dbReference type="GO" id="GO:0003677">
    <property type="term" value="F:DNA binding"/>
    <property type="evidence" value="ECO:0007669"/>
    <property type="project" value="UniProtKB-UniRule"/>
</dbReference>
<dbReference type="GO" id="GO:0000160">
    <property type="term" value="P:phosphorelay signal transduction system"/>
    <property type="evidence" value="ECO:0007669"/>
    <property type="project" value="InterPro"/>
</dbReference>
<dbReference type="CDD" id="cd15831">
    <property type="entry name" value="BTAD"/>
    <property type="match status" value="1"/>
</dbReference>
<keyword evidence="7" id="KW-1133">Transmembrane helix</keyword>
<feature type="domain" description="OmpR/PhoB-type" evidence="8">
    <location>
        <begin position="1"/>
        <end position="101"/>
    </location>
</feature>
<dbReference type="Proteomes" id="UP000236723">
    <property type="component" value="Unassembled WGS sequence"/>
</dbReference>
<dbReference type="Gene3D" id="1.10.10.10">
    <property type="entry name" value="Winged helix-like DNA-binding domain superfamily/Winged helix DNA-binding domain"/>
    <property type="match status" value="1"/>
</dbReference>
<evidence type="ECO:0000313" key="9">
    <source>
        <dbReference type="EMBL" id="SEG89642.1"/>
    </source>
</evidence>
<feature type="compositionally biased region" description="Low complexity" evidence="6">
    <location>
        <begin position="384"/>
        <end position="398"/>
    </location>
</feature>
<dbReference type="EMBL" id="FNVO01000024">
    <property type="protein sequence ID" value="SEG89642.1"/>
    <property type="molecule type" value="Genomic_DNA"/>
</dbReference>
<feature type="transmembrane region" description="Helical" evidence="7">
    <location>
        <begin position="475"/>
        <end position="501"/>
    </location>
</feature>
<dbReference type="InterPro" id="IPR036388">
    <property type="entry name" value="WH-like_DNA-bd_sf"/>
</dbReference>
<dbReference type="CDD" id="cd00383">
    <property type="entry name" value="trans_reg_C"/>
    <property type="match status" value="1"/>
</dbReference>
<dbReference type="SMART" id="SM01043">
    <property type="entry name" value="BTAD"/>
    <property type="match status" value="1"/>
</dbReference>
<keyword evidence="7" id="KW-0812">Transmembrane</keyword>
<dbReference type="InterPro" id="IPR010994">
    <property type="entry name" value="RuvA_2-like"/>
</dbReference>
<protein>
    <submittedName>
        <fullName evidence="9">DNA-binding transcriptional activator of the SARP family</fullName>
    </submittedName>
</protein>
<feature type="region of interest" description="Disordered" evidence="6">
    <location>
        <begin position="248"/>
        <end position="454"/>
    </location>
</feature>
<keyword evidence="2" id="KW-0805">Transcription regulation</keyword>
<dbReference type="SUPFAM" id="SSF47781">
    <property type="entry name" value="RuvA domain 2-like"/>
    <property type="match status" value="1"/>
</dbReference>
<dbReference type="SUPFAM" id="SSF46894">
    <property type="entry name" value="C-terminal effector domain of the bipartite response regulators"/>
    <property type="match status" value="1"/>
</dbReference>
<evidence type="ECO:0000256" key="7">
    <source>
        <dbReference type="SAM" id="Phobius"/>
    </source>
</evidence>
<comment type="similarity">
    <text evidence="1">Belongs to the AfsR/DnrI/RedD regulatory family.</text>
</comment>
<gene>
    <name evidence="9" type="ORF">SAMN04489712_12415</name>
</gene>
<evidence type="ECO:0000313" key="10">
    <source>
        <dbReference type="Proteomes" id="UP000236723"/>
    </source>
</evidence>
<dbReference type="InterPro" id="IPR001867">
    <property type="entry name" value="OmpR/PhoB-type_DNA-bd"/>
</dbReference>
<dbReference type="Pfam" id="PF00486">
    <property type="entry name" value="Trans_reg_C"/>
    <property type="match status" value="1"/>
</dbReference>
<proteinExistence type="inferred from homology"/>
<dbReference type="PANTHER" id="PTHR35807">
    <property type="entry name" value="TRANSCRIPTIONAL REGULATOR REDD-RELATED"/>
    <property type="match status" value="1"/>
</dbReference>
<dbReference type="InterPro" id="IPR016032">
    <property type="entry name" value="Sig_transdc_resp-reg_C-effctor"/>
</dbReference>
<keyword evidence="7" id="KW-0472">Membrane</keyword>
<dbReference type="InterPro" id="IPR011990">
    <property type="entry name" value="TPR-like_helical_dom_sf"/>
</dbReference>
<dbReference type="RefSeq" id="WP_200827650.1">
    <property type="nucleotide sequence ID" value="NZ_FNVO01000024.1"/>
</dbReference>
<feature type="compositionally biased region" description="Low complexity" evidence="6">
    <location>
        <begin position="352"/>
        <end position="370"/>
    </location>
</feature>
<dbReference type="PROSITE" id="PS51755">
    <property type="entry name" value="OMPR_PHOB"/>
    <property type="match status" value="1"/>
</dbReference>
<dbReference type="Pfam" id="PF03704">
    <property type="entry name" value="BTAD"/>
    <property type="match status" value="1"/>
</dbReference>
<keyword evidence="4" id="KW-0804">Transcription</keyword>
<accession>A0A1H6DWC0</accession>
<feature type="DNA-binding region" description="OmpR/PhoB-type" evidence="5">
    <location>
        <begin position="1"/>
        <end position="101"/>
    </location>
</feature>
<feature type="compositionally biased region" description="Low complexity" evidence="6">
    <location>
        <begin position="320"/>
        <end position="334"/>
    </location>
</feature>
<dbReference type="Gene3D" id="1.25.40.10">
    <property type="entry name" value="Tetratricopeptide repeat domain"/>
    <property type="match status" value="1"/>
</dbReference>
<sequence length="680" mass="71034">MGDDLRFEILGPLRAWRGDQRLDLGPGKQRAVLAVLLLNVGRPVSTEAIIDAVWPRTPPENGPNVVQKYVAGLRRVLEPGRSPRTPGRLPALTEAGYVLDCPPRGLDAEVFRARVARARRLGTTGGAEMRAALELWRGEALGGLRGPLFDSARRRLAEERAAAFEAYAEMEVAAGEHAGLVPELVRMVDEFPLREELHYWLILALYRSGRQAEALIAYRDARERLVEELGIEPGERLRELHLGILRGDPSLSAPARPPFPAPPTPPPSSEPAQTSPARSVSPGRAGASPAPPAEPVESPTARPSRLGPAEVSPSSSGLMDASAASLPSSGPADDPAVRPPPLGQVGTSPSFSGPVDASAVPSSSSGSVDGLAGRPASPGAKEGSAVSPSSPDPAESSAMRPVPPGRVEDSSSDAVEGRAARPSSLGPVGAPHVQPLPDHPQTLPTPPGATTIPMGPMGPLVFGAPVVPRAPRRSWLPLLAAIMVPLATFGTGTWALFAYLAGRRHSRALALAAGGYFALTSFLLAVMMGTDAETLTPLDGLAISALLVTMFGGVVHGAGVASAPSTVPPESVRRIRREQARALADHYPEIAVRLGIGRPDLSRLYDDGGLVDVNAAPEHVLAALPGVTLEQARLIALDRDRHGPFASPTDVVTRGLLPAPIVASLHGVLIAVRPVPPPAR</sequence>
<dbReference type="SUPFAM" id="SSF48452">
    <property type="entry name" value="TPR-like"/>
    <property type="match status" value="1"/>
</dbReference>
<evidence type="ECO:0000256" key="4">
    <source>
        <dbReference type="ARBA" id="ARBA00023163"/>
    </source>
</evidence>
<keyword evidence="3 5" id="KW-0238">DNA-binding</keyword>
<reference evidence="10" key="1">
    <citation type="submission" date="2016-10" db="EMBL/GenBank/DDBJ databases">
        <authorList>
            <person name="Varghese N."/>
            <person name="Submissions S."/>
        </authorList>
    </citation>
    <scope>NUCLEOTIDE SEQUENCE [LARGE SCALE GENOMIC DNA]</scope>
    <source>
        <strain evidence="10">DSM 43163</strain>
    </source>
</reference>
<feature type="compositionally biased region" description="Low complexity" evidence="6">
    <location>
        <begin position="270"/>
        <end position="288"/>
    </location>
</feature>
<evidence type="ECO:0000259" key="8">
    <source>
        <dbReference type="PROSITE" id="PS51755"/>
    </source>
</evidence>
<dbReference type="InterPro" id="IPR051677">
    <property type="entry name" value="AfsR-DnrI-RedD_regulator"/>
</dbReference>
<feature type="compositionally biased region" description="Pro residues" evidence="6">
    <location>
        <begin position="255"/>
        <end position="269"/>
    </location>
</feature>
<dbReference type="PANTHER" id="PTHR35807:SF1">
    <property type="entry name" value="TRANSCRIPTIONAL REGULATOR REDD"/>
    <property type="match status" value="1"/>
</dbReference>
<evidence type="ECO:0000256" key="5">
    <source>
        <dbReference type="PROSITE-ProRule" id="PRU01091"/>
    </source>
</evidence>
<dbReference type="AlphaFoldDB" id="A0A1H6DWC0"/>
<evidence type="ECO:0000256" key="1">
    <source>
        <dbReference type="ARBA" id="ARBA00005820"/>
    </source>
</evidence>
<evidence type="ECO:0000256" key="2">
    <source>
        <dbReference type="ARBA" id="ARBA00023015"/>
    </source>
</evidence>
<feature type="transmembrane region" description="Helical" evidence="7">
    <location>
        <begin position="508"/>
        <end position="529"/>
    </location>
</feature>
<dbReference type="InterPro" id="IPR005158">
    <property type="entry name" value="BTAD"/>
</dbReference>